<reference evidence="6 7" key="1">
    <citation type="submission" date="2017-08" db="EMBL/GenBank/DDBJ databases">
        <title>Infants hospitalized years apart are colonized by the same room-sourced microbial strains.</title>
        <authorList>
            <person name="Brooks B."/>
            <person name="Olm M.R."/>
            <person name="Firek B.A."/>
            <person name="Baker R."/>
            <person name="Thomas B.C."/>
            <person name="Morowitz M.J."/>
            <person name="Banfield J.F."/>
        </authorList>
    </citation>
    <scope>NUCLEOTIDE SEQUENCE [LARGE SCALE GENOMIC DNA]</scope>
    <source>
        <strain evidence="6">S2_018_000_R2_104</strain>
    </source>
</reference>
<dbReference type="EMBL" id="QFNK01000133">
    <property type="protein sequence ID" value="PZO86081.1"/>
    <property type="molecule type" value="Genomic_DNA"/>
</dbReference>
<dbReference type="AlphaFoldDB" id="A0A2W5BS17"/>
<evidence type="ECO:0000256" key="4">
    <source>
        <dbReference type="ARBA" id="ARBA00023136"/>
    </source>
</evidence>
<gene>
    <name evidence="6" type="ORF">DI626_07025</name>
</gene>
<dbReference type="GO" id="GO:0016020">
    <property type="term" value="C:membrane"/>
    <property type="evidence" value="ECO:0007669"/>
    <property type="project" value="UniProtKB-SubCell"/>
</dbReference>
<dbReference type="InterPro" id="IPR019133">
    <property type="entry name" value="MIC60"/>
</dbReference>
<comment type="subcellular location">
    <subcellularLocation>
        <location evidence="1">Membrane</location>
    </subcellularLocation>
</comment>
<accession>A0A2W5BS17</accession>
<evidence type="ECO:0000256" key="3">
    <source>
        <dbReference type="ARBA" id="ARBA00022989"/>
    </source>
</evidence>
<evidence type="ECO:0000256" key="2">
    <source>
        <dbReference type="ARBA" id="ARBA00022692"/>
    </source>
</evidence>
<keyword evidence="4 5" id="KW-0472">Membrane</keyword>
<keyword evidence="3 5" id="KW-1133">Transmembrane helix</keyword>
<sequence length="599" mass="63625">MSLEETDVLKNASAIIERFGGIRPMAAKVGAPVTTVQGWKKRDVIPGVRRDDILRAAQENGIDLSDLISDAPVIGSASVSAVVEGVKASDSVFLDKQDVPVMPPVSKSAVADEEKIDLDRDEPKITVEPLVRPQPRELPASFSNRIDPTHDELMAAIALGQKKAARTSLWTALTVVVLLGGAAAVALWPSAQKIEKHDAQIATLEGKVGAVDKDVQAMNESAGFIKDMVPEEMRKRMAELREEAETIRADVQTVAQQAQDISKTVLAADAGSLSDRMSVLEAKFGDMEGGQALKDLTARIRNLEVTMSGQDQLNASVAELSKIVDSLDGQVNTIDQKLAEVQAQPENPLAQTLEGVSGNDLKAAALLIAFSQLRDSLNRNVPFEDDVVLLQKLVGEDDPQLQAALTRLTPQAEKGGVLTSEGLSKEFKTMAGDIVFSSLKGEDVSVSDKAKARLTQVLNVKKDGELVGGTPTQKTVARAQEQLDAGDVQGAISTLQSLNGDARVQAQPFIEQAEATVLAEQVQNMLRQMIVANVGTDFSTASGAAGNAVNNAGQTVQDVTSQIKNALPTGQNVVKDEKSGFAIMPAPKGFKGFSSGQTE</sequence>
<dbReference type="InterPro" id="IPR059216">
    <property type="entry name" value="LeuA_carph_isopro_dom"/>
</dbReference>
<comment type="caution">
    <text evidence="6">The sequence shown here is derived from an EMBL/GenBank/DDBJ whole genome shotgun (WGS) entry which is preliminary data.</text>
</comment>
<evidence type="ECO:0000313" key="6">
    <source>
        <dbReference type="EMBL" id="PZO86081.1"/>
    </source>
</evidence>
<evidence type="ECO:0000256" key="1">
    <source>
        <dbReference type="ARBA" id="ARBA00004370"/>
    </source>
</evidence>
<organism evidence="6 7">
    <name type="scientific">Micavibrio aeruginosavorus</name>
    <dbReference type="NCBI Taxonomy" id="349221"/>
    <lineage>
        <taxon>Bacteria</taxon>
        <taxon>Pseudomonadati</taxon>
        <taxon>Bdellovibrionota</taxon>
        <taxon>Bdellovibrionia</taxon>
        <taxon>Bdellovibrionales</taxon>
        <taxon>Pseudobdellovibrionaceae</taxon>
        <taxon>Micavibrio</taxon>
    </lineage>
</organism>
<evidence type="ECO:0000256" key="5">
    <source>
        <dbReference type="SAM" id="Phobius"/>
    </source>
</evidence>
<dbReference type="NCBIfam" id="NF046037">
    <property type="entry name" value="carphisopro"/>
    <property type="match status" value="1"/>
</dbReference>
<keyword evidence="2 5" id="KW-0812">Transmembrane</keyword>
<evidence type="ECO:0000313" key="7">
    <source>
        <dbReference type="Proteomes" id="UP000249557"/>
    </source>
</evidence>
<name>A0A2W5BS17_9BACT</name>
<protein>
    <submittedName>
        <fullName evidence="6">Uncharacterized protein</fullName>
    </submittedName>
</protein>
<dbReference type="Pfam" id="PF09731">
    <property type="entry name" value="Mitofilin"/>
    <property type="match status" value="1"/>
</dbReference>
<feature type="transmembrane region" description="Helical" evidence="5">
    <location>
        <begin position="169"/>
        <end position="188"/>
    </location>
</feature>
<proteinExistence type="predicted"/>
<dbReference type="Proteomes" id="UP000249557">
    <property type="component" value="Unassembled WGS sequence"/>
</dbReference>